<reference evidence="4" key="1">
    <citation type="submission" date="2023-10" db="EMBL/GenBank/DDBJ databases">
        <authorList>
            <person name="Noh H."/>
        </authorList>
    </citation>
    <scope>NUCLEOTIDE SEQUENCE</scope>
    <source>
        <strain evidence="4">DUCC4014</strain>
    </source>
</reference>
<feature type="compositionally biased region" description="Polar residues" evidence="2">
    <location>
        <begin position="1247"/>
        <end position="1266"/>
    </location>
</feature>
<feature type="coiled-coil region" evidence="1">
    <location>
        <begin position="827"/>
        <end position="945"/>
    </location>
</feature>
<dbReference type="InterPro" id="IPR051696">
    <property type="entry name" value="DENN_Domain_GEFs"/>
</dbReference>
<dbReference type="InterPro" id="IPR037516">
    <property type="entry name" value="Tripartite_DENN"/>
</dbReference>
<dbReference type="GO" id="GO:0031410">
    <property type="term" value="C:cytoplasmic vesicle"/>
    <property type="evidence" value="ECO:0007669"/>
    <property type="project" value="TreeGrafter"/>
</dbReference>
<keyword evidence="5" id="KW-1185">Reference proteome</keyword>
<feature type="compositionally biased region" description="Polar residues" evidence="2">
    <location>
        <begin position="262"/>
        <end position="274"/>
    </location>
</feature>
<dbReference type="Gene3D" id="3.40.50.11500">
    <property type="match status" value="1"/>
</dbReference>
<dbReference type="RefSeq" id="XP_062631062.1">
    <property type="nucleotide sequence ID" value="XM_062775078.1"/>
</dbReference>
<feature type="region of interest" description="Disordered" evidence="2">
    <location>
        <begin position="1229"/>
        <end position="1272"/>
    </location>
</feature>
<dbReference type="InterPro" id="IPR043153">
    <property type="entry name" value="DENN_C"/>
</dbReference>
<feature type="compositionally biased region" description="Basic and acidic residues" evidence="2">
    <location>
        <begin position="1093"/>
        <end position="1105"/>
    </location>
</feature>
<feature type="domain" description="UDENN" evidence="3">
    <location>
        <begin position="422"/>
        <end position="835"/>
    </location>
</feature>
<dbReference type="Pfam" id="PF02141">
    <property type="entry name" value="DENN"/>
    <property type="match status" value="1"/>
</dbReference>
<dbReference type="PANTHER" id="PTHR12296:SF31">
    <property type="entry name" value="DENN (AEX-3) DOMAIN PROTEIN (AFU_ORTHOLOGUE AFUA_6G11200)"/>
    <property type="match status" value="1"/>
</dbReference>
<feature type="region of interest" description="Disordered" evidence="2">
    <location>
        <begin position="420"/>
        <end position="478"/>
    </location>
</feature>
<dbReference type="GO" id="GO:0032483">
    <property type="term" value="P:regulation of Rab protein signal transduction"/>
    <property type="evidence" value="ECO:0007669"/>
    <property type="project" value="TreeGrafter"/>
</dbReference>
<feature type="region of interest" description="Disordered" evidence="2">
    <location>
        <begin position="1069"/>
        <end position="1209"/>
    </location>
</feature>
<keyword evidence="1" id="KW-0175">Coiled coil</keyword>
<dbReference type="AlphaFoldDB" id="A0AAF0YIE4"/>
<feature type="compositionally biased region" description="Low complexity" evidence="2">
    <location>
        <begin position="55"/>
        <end position="71"/>
    </location>
</feature>
<dbReference type="GeneID" id="87811705"/>
<feature type="compositionally biased region" description="Acidic residues" evidence="2">
    <location>
        <begin position="1075"/>
        <end position="1092"/>
    </location>
</feature>
<evidence type="ECO:0000313" key="4">
    <source>
        <dbReference type="EMBL" id="WOO85036.1"/>
    </source>
</evidence>
<evidence type="ECO:0000313" key="5">
    <source>
        <dbReference type="Proteomes" id="UP000827549"/>
    </source>
</evidence>
<feature type="region of interest" description="Disordered" evidence="2">
    <location>
        <begin position="1"/>
        <end position="149"/>
    </location>
</feature>
<dbReference type="PANTHER" id="PTHR12296">
    <property type="entry name" value="DENN DOMAIN-CONTAINING PROTEIN 4"/>
    <property type="match status" value="1"/>
</dbReference>
<accession>A0AAF0YIE4</accession>
<evidence type="ECO:0000259" key="3">
    <source>
        <dbReference type="PROSITE" id="PS50211"/>
    </source>
</evidence>
<dbReference type="InterPro" id="IPR001194">
    <property type="entry name" value="cDENN_dom"/>
</dbReference>
<dbReference type="PROSITE" id="PS50211">
    <property type="entry name" value="DENN"/>
    <property type="match status" value="1"/>
</dbReference>
<feature type="compositionally biased region" description="Low complexity" evidence="2">
    <location>
        <begin position="1166"/>
        <end position="1175"/>
    </location>
</feature>
<dbReference type="EMBL" id="CP086719">
    <property type="protein sequence ID" value="WOO85036.1"/>
    <property type="molecule type" value="Genomic_DNA"/>
</dbReference>
<dbReference type="SMART" id="SM00799">
    <property type="entry name" value="DENN"/>
    <property type="match status" value="1"/>
</dbReference>
<proteinExistence type="predicted"/>
<gene>
    <name evidence="4" type="primary">SPCC297.05</name>
    <name evidence="4" type="ORF">LOC62_06G008540</name>
</gene>
<evidence type="ECO:0000256" key="2">
    <source>
        <dbReference type="SAM" id="MobiDB-lite"/>
    </source>
</evidence>
<organism evidence="4 5">
    <name type="scientific">Vanrija pseudolonga</name>
    <dbReference type="NCBI Taxonomy" id="143232"/>
    <lineage>
        <taxon>Eukaryota</taxon>
        <taxon>Fungi</taxon>
        <taxon>Dikarya</taxon>
        <taxon>Basidiomycota</taxon>
        <taxon>Agaricomycotina</taxon>
        <taxon>Tremellomycetes</taxon>
        <taxon>Trichosporonales</taxon>
        <taxon>Trichosporonaceae</taxon>
        <taxon>Vanrija</taxon>
    </lineage>
</organism>
<protein>
    <submittedName>
        <fullName evidence="4">DENN domain-containing protein</fullName>
    </submittedName>
</protein>
<sequence length="1272" mass="139946">MFSRKTNKSPDYAHHPLPQTTVSQLGNDFAPAPFLTVPSPSVPLFPSDTLPPGRLSSSSSRSNQSLLLSKSDPFARVFPRPPTDTGREPPFIRAGSIRSATPTQNRSPTPRSPLPSDDHPFIMSHSFEQSRDAARKKSPTSPSSPPADIHLEIGESADRVGALSSASDSVGVIGSFDKRLNRSVMSLGAKVKAEKVLGADPQPRLASLYLVSGLGKEPAQWSLSDSDATLGVQPLEDSLGVFWRPDMLGSTFSGEKSDEWSNRQTKSSNRSLGSTLRRDISAKTVPGAGPEGASRLVARTMKYAHPKDVEVVNSTLAPPTTCHTFTFSVSRKSTLTAVAAQADRKGSSRTGVDVDQFQSVTTEAPSATPGIGQEHLRGTTYGSDLVFYGVTLTVWSHADKERAAKLKIFKQRTAARPRADSLLSEAAARDKSRRRRVQSKTPWSSSAKGKGAPSDYTATDTEVTGVSDSDLETTFTNDPTEYSVGDAAQAFGESSDVFWMPYALTLVSRYPIYDVMQDYLRLSWARYSKDARSHMRQIFSLLNTDAPRAGDPFRLPIGTSTEDEVAIEATMPGALDFEIRTVKVDFQMWPLFQALDIDHILTCVEVALTNSGRVIFCSRHPGMLGTAVDTLKYIVELRGWDGIALPSIHTRDTTFIVEDPGPYIIGIATEARYLVTPPPEVVVVDLDTNSLTVKSLPTAAVPSRQKREKARHRLMAALGHTYPSEHSVPIDYRATFPKGVFRNINNVTHGLIRPRYLGERLNPPPWWNQSAVVAVFDRILADKHKKPTFFERLTKSGNARVQEQLTANERLAKAMMRKRALHYVERRDDFELKVARITRRLQKLIQEGEHWKHRFELFEKYAERLSQEANDLKAKIDKEQREARRLSNLNNEQVKENAELANKLVQTESARAEAMRQLSDMHHSIQELERERNEIMDVIEMQITNALQHMPFLDGDHDSPQSPESPEKSISTPPDSPPTSPKSLSSTIRDKNRLRPGTRDSTQTRFSVDTQPMSVIGALHQGSVRRGLGSILDSDQISTADRLLSSSKTDSVASRVAIIQAKLELALTPARENGELPEQDESAEETEHESEDEAKFNDEATKDPNHVLPVIKEPTSPTPERKTSPDPTAASRRANNASLTASDSGSVVSNGDAQSDVSAAEPTHARPVTVFRPVVLRPPPRRVTQKKSYESIGSTKLSPASEVKQFPATDGPVESEVLLTLADANHEKVHVNGGSEKAGARTRKESSVSNVSNTSRPSSIQSTMTVTFGPRK</sequence>
<feature type="compositionally biased region" description="Polar residues" evidence="2">
    <location>
        <begin position="456"/>
        <end position="478"/>
    </location>
</feature>
<dbReference type="Proteomes" id="UP000827549">
    <property type="component" value="Chromosome 6"/>
</dbReference>
<feature type="compositionally biased region" description="Polar residues" evidence="2">
    <location>
        <begin position="1133"/>
        <end position="1157"/>
    </location>
</feature>
<feature type="compositionally biased region" description="Polar residues" evidence="2">
    <location>
        <begin position="98"/>
        <end position="109"/>
    </location>
</feature>
<evidence type="ECO:0000256" key="1">
    <source>
        <dbReference type="SAM" id="Coils"/>
    </source>
</evidence>
<name>A0AAF0YIE4_9TREE</name>
<feature type="region of interest" description="Disordered" evidence="2">
    <location>
        <begin position="252"/>
        <end position="292"/>
    </location>
</feature>
<feature type="region of interest" description="Disordered" evidence="2">
    <location>
        <begin position="951"/>
        <end position="1009"/>
    </location>
</feature>
<feature type="compositionally biased region" description="Polar residues" evidence="2">
    <location>
        <begin position="999"/>
        <end position="1009"/>
    </location>
</feature>